<organism evidence="2">
    <name type="scientific">Arion vulgaris</name>
    <dbReference type="NCBI Taxonomy" id="1028688"/>
    <lineage>
        <taxon>Eukaryota</taxon>
        <taxon>Metazoa</taxon>
        <taxon>Spiralia</taxon>
        <taxon>Lophotrochozoa</taxon>
        <taxon>Mollusca</taxon>
        <taxon>Gastropoda</taxon>
        <taxon>Heterobranchia</taxon>
        <taxon>Euthyneura</taxon>
        <taxon>Panpulmonata</taxon>
        <taxon>Eupulmonata</taxon>
        <taxon>Stylommatophora</taxon>
        <taxon>Helicina</taxon>
        <taxon>Arionoidea</taxon>
        <taxon>Arionidae</taxon>
        <taxon>Arion</taxon>
    </lineage>
</organism>
<evidence type="ECO:0000256" key="1">
    <source>
        <dbReference type="SAM" id="MobiDB-lite"/>
    </source>
</evidence>
<accession>A0A0B7A061</accession>
<evidence type="ECO:0000313" key="2">
    <source>
        <dbReference type="EMBL" id="CEK73932.1"/>
    </source>
</evidence>
<feature type="non-terminal residue" evidence="2">
    <location>
        <position position="371"/>
    </location>
</feature>
<proteinExistence type="predicted"/>
<reference evidence="2" key="1">
    <citation type="submission" date="2014-12" db="EMBL/GenBank/DDBJ databases">
        <title>Insight into the proteome of Arion vulgaris.</title>
        <authorList>
            <person name="Aradska J."/>
            <person name="Bulat T."/>
            <person name="Smidak R."/>
            <person name="Sarate P."/>
            <person name="Gangsoo J."/>
            <person name="Sialana F."/>
            <person name="Bilban M."/>
            <person name="Lubec G."/>
        </authorList>
    </citation>
    <scope>NUCLEOTIDE SEQUENCE</scope>
    <source>
        <tissue evidence="2">Skin</tissue>
    </source>
</reference>
<name>A0A0B7A061_9EUPU</name>
<feature type="compositionally biased region" description="Low complexity" evidence="1">
    <location>
        <begin position="7"/>
        <end position="26"/>
    </location>
</feature>
<feature type="compositionally biased region" description="Basic and acidic residues" evidence="1">
    <location>
        <begin position="302"/>
        <end position="314"/>
    </location>
</feature>
<dbReference type="EMBL" id="HACG01027067">
    <property type="protein sequence ID" value="CEK73932.1"/>
    <property type="molecule type" value="Transcribed_RNA"/>
</dbReference>
<feature type="compositionally biased region" description="Polar residues" evidence="1">
    <location>
        <begin position="176"/>
        <end position="195"/>
    </location>
</feature>
<feature type="compositionally biased region" description="Basic residues" evidence="1">
    <location>
        <begin position="276"/>
        <end position="286"/>
    </location>
</feature>
<dbReference type="AlphaFoldDB" id="A0A0B7A061"/>
<sequence>QMIPATHVPHQVQAQPQHQTPQYSQQLPPVNSVPHPVLQDLGVSEENYSQGDIPSQNNIPTQLPEPSVPIPTAKTISPVTEEPAGPPRTEQISDAKSLSMPSSVKVATSFGDEDQINDKTEDIGKEASQGASNQGVRDGRKTKKNLKGLNRKDIAGSDMDAFIDKMEETNIEDSDGNMSKTNNALESPPTDTAVNGASILESATGHASFVEQEAKQGTTAANNKHPDLQKDVPTPELTSEVSLDNGHSKEDSRNPQKHQEHQRQAATTVQVDSKSKQKKNKKKKGHQSPPNQKSKQNTSNDSSEKQNDTADTDRQLSLTSADADNAESQDSHAAVHDTPVVIQDRPVVQDTPAVLQDKPAIAQVKPAVAQD</sequence>
<feature type="non-terminal residue" evidence="2">
    <location>
        <position position="1"/>
    </location>
</feature>
<feature type="compositionally biased region" description="Polar residues" evidence="1">
    <location>
        <begin position="288"/>
        <end position="301"/>
    </location>
</feature>
<gene>
    <name evidence="2" type="primary">ORF88951</name>
</gene>
<feature type="compositionally biased region" description="Polar residues" evidence="1">
    <location>
        <begin position="46"/>
        <end position="61"/>
    </location>
</feature>
<protein>
    <submittedName>
        <fullName evidence="2">Uncharacterized protein</fullName>
    </submittedName>
</protein>
<feature type="compositionally biased region" description="Basic and acidic residues" evidence="1">
    <location>
        <begin position="246"/>
        <end position="263"/>
    </location>
</feature>
<feature type="region of interest" description="Disordered" evidence="1">
    <location>
        <begin position="1"/>
        <end position="345"/>
    </location>
</feature>
<feature type="compositionally biased region" description="Basic and acidic residues" evidence="1">
    <location>
        <begin position="116"/>
        <end position="125"/>
    </location>
</feature>
<feature type="compositionally biased region" description="Polar residues" evidence="1">
    <location>
        <begin position="315"/>
        <end position="328"/>
    </location>
</feature>
<feature type="compositionally biased region" description="Polar residues" evidence="1">
    <location>
        <begin position="90"/>
        <end position="106"/>
    </location>
</feature>